<comment type="caution">
    <text evidence="5">The sequence shown here is derived from an EMBL/GenBank/DDBJ whole genome shotgun (WGS) entry which is preliminary data.</text>
</comment>
<accession>C0DZE8</accession>
<dbReference type="PROSITE" id="PS50935">
    <property type="entry name" value="SSB"/>
    <property type="match status" value="1"/>
</dbReference>
<dbReference type="NCBIfam" id="TIGR00621">
    <property type="entry name" value="ssb"/>
    <property type="match status" value="1"/>
</dbReference>
<dbReference type="Gene3D" id="2.40.50.140">
    <property type="entry name" value="Nucleic acid-binding proteins"/>
    <property type="match status" value="1"/>
</dbReference>
<dbReference type="GO" id="GO:0009295">
    <property type="term" value="C:nucleoid"/>
    <property type="evidence" value="ECO:0007669"/>
    <property type="project" value="TreeGrafter"/>
</dbReference>
<feature type="region of interest" description="Disordered" evidence="4">
    <location>
        <begin position="117"/>
        <end position="215"/>
    </location>
</feature>
<protein>
    <recommendedName>
        <fullName evidence="2 3">Single-stranded DNA-binding protein</fullName>
        <shortName evidence="2">SSB</shortName>
    </recommendedName>
</protein>
<evidence type="ECO:0000256" key="1">
    <source>
        <dbReference type="ARBA" id="ARBA00023125"/>
    </source>
</evidence>
<reference evidence="5 6" key="1">
    <citation type="submission" date="2009-01" db="EMBL/GenBank/DDBJ databases">
        <authorList>
            <person name="Fulton L."/>
            <person name="Clifton S."/>
            <person name="Chinwalla A.T."/>
            <person name="Mitreva M."/>
            <person name="Sodergren E."/>
            <person name="Weinstock G."/>
            <person name="Clifton S."/>
            <person name="Dooling D.J."/>
            <person name="Fulton B."/>
            <person name="Minx P."/>
            <person name="Pepin K.H."/>
            <person name="Johnson M."/>
            <person name="Bhonagiri V."/>
            <person name="Nash W.E."/>
            <person name="Mardis E.R."/>
            <person name="Wilson R.K."/>
        </authorList>
    </citation>
    <scope>NUCLEOTIDE SEQUENCE [LARGE SCALE GENOMIC DNA]</scope>
    <source>
        <strain evidence="5 6">ATCC 33806</strain>
    </source>
</reference>
<dbReference type="CDD" id="cd04496">
    <property type="entry name" value="SSB_OBF"/>
    <property type="match status" value="1"/>
</dbReference>
<dbReference type="AlphaFoldDB" id="C0DZE8"/>
<comment type="subunit">
    <text evidence="2">Homotetramer.</text>
</comment>
<dbReference type="Pfam" id="PF00436">
    <property type="entry name" value="SSB"/>
    <property type="match status" value="1"/>
</dbReference>
<evidence type="ECO:0000256" key="4">
    <source>
        <dbReference type="SAM" id="MobiDB-lite"/>
    </source>
</evidence>
<dbReference type="Proteomes" id="UP000006247">
    <property type="component" value="Unassembled WGS sequence"/>
</dbReference>
<dbReference type="HAMAP" id="MF_00984">
    <property type="entry name" value="SSB"/>
    <property type="match status" value="1"/>
</dbReference>
<evidence type="ECO:0000256" key="2">
    <source>
        <dbReference type="HAMAP-Rule" id="MF_00984"/>
    </source>
</evidence>
<dbReference type="RefSeq" id="WP_005519113.1">
    <property type="nucleotide sequence ID" value="NZ_EQ973328.1"/>
</dbReference>
<organism evidence="5 6">
    <name type="scientific">Corynebacterium matruchotii ATCC 33806</name>
    <dbReference type="NCBI Taxonomy" id="566549"/>
    <lineage>
        <taxon>Bacteria</taxon>
        <taxon>Bacillati</taxon>
        <taxon>Actinomycetota</taxon>
        <taxon>Actinomycetes</taxon>
        <taxon>Mycobacteriales</taxon>
        <taxon>Corynebacteriaceae</taxon>
        <taxon>Corynebacterium</taxon>
    </lineage>
</organism>
<dbReference type="InterPro" id="IPR012340">
    <property type="entry name" value="NA-bd_OB-fold"/>
</dbReference>
<dbReference type="GO" id="GO:0003697">
    <property type="term" value="F:single-stranded DNA binding"/>
    <property type="evidence" value="ECO:0007669"/>
    <property type="project" value="UniProtKB-UniRule"/>
</dbReference>
<dbReference type="HOGENOM" id="CLU_078758_1_0_11"/>
<feature type="compositionally biased region" description="Gly residues" evidence="4">
    <location>
        <begin position="124"/>
        <end position="142"/>
    </location>
</feature>
<dbReference type="GO" id="GO:0006260">
    <property type="term" value="P:DNA replication"/>
    <property type="evidence" value="ECO:0007669"/>
    <property type="project" value="InterPro"/>
</dbReference>
<dbReference type="EMBL" id="ACEB01000001">
    <property type="protein sequence ID" value="EEG28371.1"/>
    <property type="molecule type" value="Genomic_DNA"/>
</dbReference>
<evidence type="ECO:0000313" key="5">
    <source>
        <dbReference type="EMBL" id="EEG28371.1"/>
    </source>
</evidence>
<gene>
    <name evidence="5" type="ORF">CORMATOL_00023</name>
</gene>
<proteinExistence type="inferred from homology"/>
<dbReference type="PANTHER" id="PTHR10302:SF27">
    <property type="entry name" value="SINGLE-STRANDED DNA-BINDING PROTEIN"/>
    <property type="match status" value="1"/>
</dbReference>
<evidence type="ECO:0000313" key="6">
    <source>
        <dbReference type="Proteomes" id="UP000006247"/>
    </source>
</evidence>
<dbReference type="InterPro" id="IPR000424">
    <property type="entry name" value="Primosome_PriB/ssb"/>
</dbReference>
<name>C0DZE8_9CORY</name>
<evidence type="ECO:0000256" key="3">
    <source>
        <dbReference type="RuleBase" id="RU000524"/>
    </source>
</evidence>
<feature type="compositionally biased region" description="Low complexity" evidence="4">
    <location>
        <begin position="143"/>
        <end position="191"/>
    </location>
</feature>
<sequence>MASGDVNITVVGNVVADPELRFTSTGAAVATFRVASTPRRYDSQSGQWVDGEALFLTCNVWRQVAENIAETLTKGMRVIVTGRLRSRSYDTQNGDRRTVMELEVDEVGPSLRYATAQVTRNPRGEGGGNYGGGFGGNQGGGMRQQQQAPVQQQSAPQQQQQMQPQYSQPPQQQQSQQQPQQRSSQQQQQPPANDPWSSAPPANGGFGGADDEPPF</sequence>
<keyword evidence="1 2" id="KW-0238">DNA-binding</keyword>
<dbReference type="NCBIfam" id="NF005851">
    <property type="entry name" value="PRK07772.1"/>
    <property type="match status" value="1"/>
</dbReference>
<dbReference type="InterPro" id="IPR011344">
    <property type="entry name" value="ssDNA-bd"/>
</dbReference>
<dbReference type="SUPFAM" id="SSF50249">
    <property type="entry name" value="Nucleic acid-binding proteins"/>
    <property type="match status" value="1"/>
</dbReference>
<comment type="caution">
    <text evidence="2">Lacks conserved residue(s) required for the propagation of feature annotation.</text>
</comment>
<dbReference type="PANTHER" id="PTHR10302">
    <property type="entry name" value="SINGLE-STRANDED DNA-BINDING PROTEIN"/>
    <property type="match status" value="1"/>
</dbReference>